<protein>
    <submittedName>
        <fullName evidence="1">ATP-dependent DNA ligase</fullName>
    </submittedName>
</protein>
<organism evidence="1 2">
    <name type="scientific">Rathayibacter toxicus</name>
    <dbReference type="NCBI Taxonomy" id="145458"/>
    <lineage>
        <taxon>Bacteria</taxon>
        <taxon>Bacillati</taxon>
        <taxon>Actinomycetota</taxon>
        <taxon>Actinomycetes</taxon>
        <taxon>Micrococcales</taxon>
        <taxon>Microbacteriaceae</taxon>
        <taxon>Rathayibacter</taxon>
    </lineage>
</organism>
<evidence type="ECO:0000313" key="2">
    <source>
        <dbReference type="Proteomes" id="UP000052979"/>
    </source>
</evidence>
<gene>
    <name evidence="1" type="ORF">VT73_02350</name>
</gene>
<feature type="non-terminal residue" evidence="1">
    <location>
        <position position="64"/>
    </location>
</feature>
<dbReference type="GO" id="GO:0016874">
    <property type="term" value="F:ligase activity"/>
    <property type="evidence" value="ECO:0007669"/>
    <property type="project" value="UniProtKB-KW"/>
</dbReference>
<reference evidence="1 2" key="1">
    <citation type="submission" date="2015-04" db="EMBL/GenBank/DDBJ databases">
        <title>Draft genome sequence of Rathayibacter toxicus strain FH-142 (AKA 70134 or CS 32), a Western Australian isolate.</title>
        <authorList>
            <consortium name="Consortium for Microbial Forensics and Genomics (microFORGE)"/>
            <person name="Knight B.M."/>
            <person name="Roberts D.P."/>
            <person name="Lin D."/>
            <person name="Hari K."/>
            <person name="Fletcher J."/>
            <person name="Melcher U."/>
            <person name="Blagden T."/>
            <person name="Luster D.G."/>
            <person name="Sechler A.J."/>
            <person name="Schneider W.L."/>
            <person name="Winegar R.A."/>
        </authorList>
    </citation>
    <scope>NUCLEOTIDE SEQUENCE [LARGE SCALE GENOMIC DNA]</scope>
    <source>
        <strain evidence="1 2">FH142</strain>
    </source>
</reference>
<keyword evidence="2" id="KW-1185">Reference proteome</keyword>
<sequence length="64" mass="6926">MPPDAVVLTVPGPFGERQVRLSSPERVLFPDLGITKRELAEYLINVGGAFVFANGGRALSVPRF</sequence>
<dbReference type="EMBL" id="LBFI01000014">
    <property type="protein sequence ID" value="KKM46722.1"/>
    <property type="molecule type" value="Genomic_DNA"/>
</dbReference>
<accession>A0A0U1PV34</accession>
<dbReference type="AlphaFoldDB" id="A0A0U1PV34"/>
<keyword evidence="1" id="KW-0436">Ligase</keyword>
<evidence type="ECO:0000313" key="1">
    <source>
        <dbReference type="EMBL" id="KKM46722.1"/>
    </source>
</evidence>
<name>A0A0U1PV34_9MICO</name>
<comment type="caution">
    <text evidence="1">The sequence shown here is derived from an EMBL/GenBank/DDBJ whole genome shotgun (WGS) entry which is preliminary data.</text>
</comment>
<dbReference type="Proteomes" id="UP000052979">
    <property type="component" value="Unassembled WGS sequence"/>
</dbReference>
<proteinExistence type="predicted"/>